<gene>
    <name evidence="2" type="ORF">MUN80_24695</name>
</gene>
<organism evidence="2 3">
    <name type="scientific">Hymenobacter cellulosivorans</name>
    <dbReference type="NCBI Taxonomy" id="2932249"/>
    <lineage>
        <taxon>Bacteria</taxon>
        <taxon>Pseudomonadati</taxon>
        <taxon>Bacteroidota</taxon>
        <taxon>Cytophagia</taxon>
        <taxon>Cytophagales</taxon>
        <taxon>Hymenobacteraceae</taxon>
        <taxon>Hymenobacter</taxon>
    </lineage>
</organism>
<evidence type="ECO:0008006" key="4">
    <source>
        <dbReference type="Google" id="ProtNLM"/>
    </source>
</evidence>
<protein>
    <recommendedName>
        <fullName evidence="4">Lipoprotein</fullName>
    </recommendedName>
</protein>
<dbReference type="RefSeq" id="WP_244717418.1">
    <property type="nucleotide sequence ID" value="NZ_CP095049.1"/>
</dbReference>
<proteinExistence type="predicted"/>
<keyword evidence="1" id="KW-0732">Signal</keyword>
<reference evidence="2 3" key="1">
    <citation type="submission" date="2022-04" db="EMBL/GenBank/DDBJ databases">
        <title>Hymenobacter sp. isolated from the air.</title>
        <authorList>
            <person name="Won M."/>
            <person name="Lee C.-M."/>
            <person name="Woen H.-Y."/>
            <person name="Kwon S.-W."/>
        </authorList>
    </citation>
    <scope>NUCLEOTIDE SEQUENCE [LARGE SCALE GENOMIC DNA]</scope>
    <source>
        <strain evidence="3">5116 S-27</strain>
    </source>
</reference>
<feature type="chain" id="PRO_5047115013" description="Lipoprotein" evidence="1">
    <location>
        <begin position="25"/>
        <end position="203"/>
    </location>
</feature>
<name>A0ABY4FA84_9BACT</name>
<dbReference type="EMBL" id="CP095049">
    <property type="protein sequence ID" value="UOQ52923.1"/>
    <property type="molecule type" value="Genomic_DNA"/>
</dbReference>
<evidence type="ECO:0000313" key="3">
    <source>
        <dbReference type="Proteomes" id="UP000831785"/>
    </source>
</evidence>
<evidence type="ECO:0000256" key="1">
    <source>
        <dbReference type="SAM" id="SignalP"/>
    </source>
</evidence>
<dbReference type="PROSITE" id="PS51257">
    <property type="entry name" value="PROKAR_LIPOPROTEIN"/>
    <property type="match status" value="1"/>
</dbReference>
<evidence type="ECO:0000313" key="2">
    <source>
        <dbReference type="EMBL" id="UOQ52923.1"/>
    </source>
</evidence>
<keyword evidence="3" id="KW-1185">Reference proteome</keyword>
<dbReference type="Proteomes" id="UP000831785">
    <property type="component" value="Chromosome"/>
</dbReference>
<feature type="signal peptide" evidence="1">
    <location>
        <begin position="1"/>
        <end position="24"/>
    </location>
</feature>
<accession>A0ABY4FA84</accession>
<sequence length="203" mass="22120">MVKTLCTYALGSLLLGAAACSSKDAEPQPEGGVTRTDEFVSAKADGQYVDCQDVYRRNGTVPDTLFNGYQNFWISSTQRLQQIDIMRLENGGTASSKYFMLIFGNVDLDALTVPTEFNSADRTKWASIGFGDYSSTQGPVSGPDPNRYGGSTLTKDGPVVKILSKDNDILVGTFRGPVLNSANQVKTLTEGQFRIKLLRKTRP</sequence>